<keyword evidence="6 8" id="KW-1133">Transmembrane helix</keyword>
<sequence>MSVVKYVADFEGYYPLRMPFFDVLSAAAYPVFQPFIGIKAIAVFNVLISCVSLIIFVRVCQRIFSSQISIIGAVAFYAFYPKIIVMSGRGLAEVASVAFVVIGVWLFLRAEASGQLISYLLSGIAFTLAYLMFIPAVVVGILFSIFAAWRVFIYKRYFKKGMIQVTTFIIPPFLTGISYLVFGPIREVIGLFSSEQGSYFAYPLFINNYGPIERLARYTAYSYFDFWWHLRGFDTEQNILSTIDMLLSFTGPLGPIYLVGYFGITIILSALIILGIRNLKGSSSINGLRGLVLLWLGTYFILYNLKNLGWIGVFQTRQIFPIFPAICIVFGSGLAAITGSRIGEGASKILSSIDTRQAVTVCVLVLFIPLLINAGIHGVFLTDNFKEGKVQPANALIDSTDPNNDIVVLRWKNYNELFLYSAGEVRSEILVPTESEKKRVAYFTGEASVRVVSPAAISNGSVDYLYVARSCGAFSGLTNEYINAAKSSGRVIYNSTGSQSNKCDTSAMIVEL</sequence>
<reference evidence="10 11" key="1">
    <citation type="journal article" date="2021" name="Int. J. Syst. Evol. Microbiol.">
        <title>Halobaculum halophilum sp. nov. and Halobaculum salinum sp. nov., isolated from salt lake and saline soil.</title>
        <authorList>
            <person name="Cui H.L."/>
            <person name="Shi X.W."/>
            <person name="Yin X.M."/>
            <person name="Yang X.Y."/>
            <person name="Hou J."/>
            <person name="Zhu L."/>
        </authorList>
    </citation>
    <scope>NUCLEOTIDE SEQUENCE [LARGE SCALE GENOMIC DNA]</scope>
    <source>
        <strain evidence="10 11">NBRC 109044</strain>
    </source>
</reference>
<feature type="transmembrane region" description="Helical" evidence="8">
    <location>
        <begin position="116"/>
        <end position="149"/>
    </location>
</feature>
<evidence type="ECO:0000256" key="5">
    <source>
        <dbReference type="ARBA" id="ARBA00022692"/>
    </source>
</evidence>
<dbReference type="EMBL" id="CP081958">
    <property type="protein sequence ID" value="QZP37088.1"/>
    <property type="molecule type" value="Genomic_DNA"/>
</dbReference>
<dbReference type="GO" id="GO:0005886">
    <property type="term" value="C:plasma membrane"/>
    <property type="evidence" value="ECO:0007669"/>
    <property type="project" value="UniProtKB-SubCell"/>
</dbReference>
<dbReference type="PANTHER" id="PTHR33908:SF11">
    <property type="entry name" value="MEMBRANE PROTEIN"/>
    <property type="match status" value="1"/>
</dbReference>
<evidence type="ECO:0000256" key="8">
    <source>
        <dbReference type="SAM" id="Phobius"/>
    </source>
</evidence>
<feature type="transmembrane region" description="Helical" evidence="8">
    <location>
        <begin position="161"/>
        <end position="182"/>
    </location>
</feature>
<evidence type="ECO:0000313" key="10">
    <source>
        <dbReference type="EMBL" id="QZP37088.1"/>
    </source>
</evidence>
<dbReference type="PANTHER" id="PTHR33908">
    <property type="entry name" value="MANNOSYLTRANSFERASE YKCB-RELATED"/>
    <property type="match status" value="1"/>
</dbReference>
<feature type="transmembrane region" description="Helical" evidence="8">
    <location>
        <begin position="288"/>
        <end position="306"/>
    </location>
</feature>
<dbReference type="RefSeq" id="WP_222606903.1">
    <property type="nucleotide sequence ID" value="NZ_CP081958.1"/>
</dbReference>
<organism evidence="10 11">
    <name type="scientific">Halobaculum magnesiiphilum</name>
    <dbReference type="NCBI Taxonomy" id="1017351"/>
    <lineage>
        <taxon>Archaea</taxon>
        <taxon>Methanobacteriati</taxon>
        <taxon>Methanobacteriota</taxon>
        <taxon>Stenosarchaea group</taxon>
        <taxon>Halobacteria</taxon>
        <taxon>Halobacteriales</taxon>
        <taxon>Haloferacaceae</taxon>
        <taxon>Halobaculum</taxon>
    </lineage>
</organism>
<evidence type="ECO:0000313" key="11">
    <source>
        <dbReference type="Proteomes" id="UP000826254"/>
    </source>
</evidence>
<keyword evidence="7 8" id="KW-0472">Membrane</keyword>
<keyword evidence="3" id="KW-0328">Glycosyltransferase</keyword>
<feature type="transmembrane region" description="Helical" evidence="8">
    <location>
        <begin position="36"/>
        <end position="57"/>
    </location>
</feature>
<name>A0A8T8WB75_9EURY</name>
<keyword evidence="5 8" id="KW-0812">Transmembrane</keyword>
<feature type="transmembrane region" description="Helical" evidence="8">
    <location>
        <begin position="256"/>
        <end position="276"/>
    </location>
</feature>
<feature type="transmembrane region" description="Helical" evidence="8">
    <location>
        <begin position="92"/>
        <end position="110"/>
    </location>
</feature>
<comment type="subcellular location">
    <subcellularLocation>
        <location evidence="1">Cell membrane</location>
        <topology evidence="1">Multi-pass membrane protein</topology>
    </subcellularLocation>
</comment>
<dbReference type="InterPro" id="IPR038731">
    <property type="entry name" value="RgtA/B/C-like"/>
</dbReference>
<gene>
    <name evidence="10" type="ORF">K6T50_12420</name>
</gene>
<protein>
    <submittedName>
        <fullName evidence="10">Glycosyltransferase family 39 protein</fullName>
    </submittedName>
</protein>
<accession>A0A8T8WB75</accession>
<keyword evidence="4" id="KW-0808">Transferase</keyword>
<feature type="transmembrane region" description="Helical" evidence="8">
    <location>
        <begin position="358"/>
        <end position="380"/>
    </location>
</feature>
<evidence type="ECO:0000256" key="3">
    <source>
        <dbReference type="ARBA" id="ARBA00022676"/>
    </source>
</evidence>
<evidence type="ECO:0000256" key="6">
    <source>
        <dbReference type="ARBA" id="ARBA00022989"/>
    </source>
</evidence>
<evidence type="ECO:0000256" key="1">
    <source>
        <dbReference type="ARBA" id="ARBA00004651"/>
    </source>
</evidence>
<dbReference type="GO" id="GO:0016763">
    <property type="term" value="F:pentosyltransferase activity"/>
    <property type="evidence" value="ECO:0007669"/>
    <property type="project" value="TreeGrafter"/>
</dbReference>
<evidence type="ECO:0000256" key="2">
    <source>
        <dbReference type="ARBA" id="ARBA00022475"/>
    </source>
</evidence>
<dbReference type="Pfam" id="PF13231">
    <property type="entry name" value="PMT_2"/>
    <property type="match status" value="1"/>
</dbReference>
<evidence type="ECO:0000259" key="9">
    <source>
        <dbReference type="Pfam" id="PF13231"/>
    </source>
</evidence>
<keyword evidence="2" id="KW-1003">Cell membrane</keyword>
<feature type="transmembrane region" description="Helical" evidence="8">
    <location>
        <begin position="63"/>
        <end position="80"/>
    </location>
</feature>
<feature type="domain" description="Glycosyltransferase RgtA/B/C/D-like" evidence="9">
    <location>
        <begin position="38"/>
        <end position="168"/>
    </location>
</feature>
<evidence type="ECO:0000256" key="7">
    <source>
        <dbReference type="ARBA" id="ARBA00023136"/>
    </source>
</evidence>
<dbReference type="AlphaFoldDB" id="A0A8T8WB75"/>
<dbReference type="GeneID" id="67178960"/>
<dbReference type="GO" id="GO:0008610">
    <property type="term" value="P:lipid biosynthetic process"/>
    <property type="evidence" value="ECO:0007669"/>
    <property type="project" value="UniProtKB-ARBA"/>
</dbReference>
<dbReference type="InterPro" id="IPR050297">
    <property type="entry name" value="LipidA_mod_glycosyltrf_83"/>
</dbReference>
<keyword evidence="11" id="KW-1185">Reference proteome</keyword>
<dbReference type="Proteomes" id="UP000826254">
    <property type="component" value="Chromosome"/>
</dbReference>
<proteinExistence type="predicted"/>
<dbReference type="KEGG" id="hmp:K6T50_12420"/>
<evidence type="ECO:0000256" key="4">
    <source>
        <dbReference type="ARBA" id="ARBA00022679"/>
    </source>
</evidence>
<feature type="transmembrane region" description="Helical" evidence="8">
    <location>
        <begin position="318"/>
        <end position="337"/>
    </location>
</feature>